<comment type="subcellular location">
    <subcellularLocation>
        <location evidence="7">Cytoplasm</location>
    </subcellularLocation>
</comment>
<comment type="similarity">
    <text evidence="1 7 8">Belongs to the acetokinase family.</text>
</comment>
<dbReference type="Pfam" id="PF00871">
    <property type="entry name" value="Acetate_kinase"/>
    <property type="match status" value="1"/>
</dbReference>
<organism evidence="9 10">
    <name type="scientific">Candidatus Faecivivens stercoripullorum</name>
    <dbReference type="NCBI Taxonomy" id="2840805"/>
    <lineage>
        <taxon>Bacteria</taxon>
        <taxon>Bacillati</taxon>
        <taxon>Bacillota</taxon>
        <taxon>Clostridia</taxon>
        <taxon>Eubacteriales</taxon>
        <taxon>Oscillospiraceae</taxon>
        <taxon>Oscillospiraceae incertae sedis</taxon>
        <taxon>Candidatus Faecivivens</taxon>
    </lineage>
</organism>
<dbReference type="EMBL" id="DVLW01000026">
    <property type="protein sequence ID" value="HIT93727.1"/>
    <property type="molecule type" value="Genomic_DNA"/>
</dbReference>
<evidence type="ECO:0000256" key="7">
    <source>
        <dbReference type="HAMAP-Rule" id="MF_00020"/>
    </source>
</evidence>
<comment type="caution">
    <text evidence="9">The sequence shown here is derived from an EMBL/GenBank/DDBJ whole genome shotgun (WGS) entry which is preliminary data.</text>
</comment>
<evidence type="ECO:0000256" key="6">
    <source>
        <dbReference type="ARBA" id="ARBA00022840"/>
    </source>
</evidence>
<dbReference type="InterPro" id="IPR023865">
    <property type="entry name" value="Aliphatic_acid_kinase_CS"/>
</dbReference>
<dbReference type="PRINTS" id="PR00471">
    <property type="entry name" value="ACETATEKNASE"/>
</dbReference>
<feature type="site" description="Transition state stabilizer" evidence="7">
    <location>
        <position position="241"/>
    </location>
</feature>
<dbReference type="PROSITE" id="PS01075">
    <property type="entry name" value="ACETATE_KINASE_1"/>
    <property type="match status" value="1"/>
</dbReference>
<keyword evidence="3 7" id="KW-0808">Transferase</keyword>
<evidence type="ECO:0000256" key="5">
    <source>
        <dbReference type="ARBA" id="ARBA00022777"/>
    </source>
</evidence>
<dbReference type="PROSITE" id="PS01076">
    <property type="entry name" value="ACETATE_KINASE_2"/>
    <property type="match status" value="1"/>
</dbReference>
<gene>
    <name evidence="7" type="primary">ackA</name>
    <name evidence="9" type="ORF">IAC43_00925</name>
</gene>
<comment type="subunit">
    <text evidence="7">Homodimer.</text>
</comment>
<dbReference type="Proteomes" id="UP000824160">
    <property type="component" value="Unassembled WGS sequence"/>
</dbReference>
<evidence type="ECO:0000256" key="1">
    <source>
        <dbReference type="ARBA" id="ARBA00008748"/>
    </source>
</evidence>
<keyword evidence="6 7" id="KW-0067">ATP-binding</keyword>
<feature type="binding site" evidence="7">
    <location>
        <position position="14"/>
    </location>
    <ligand>
        <name>ATP</name>
        <dbReference type="ChEBI" id="CHEBI:30616"/>
    </ligand>
</feature>
<dbReference type="HAMAP" id="MF_00020">
    <property type="entry name" value="Acetate_kinase"/>
    <property type="match status" value="1"/>
</dbReference>
<keyword evidence="4 7" id="KW-0547">Nucleotide-binding</keyword>
<dbReference type="GO" id="GO:0008776">
    <property type="term" value="F:acetate kinase activity"/>
    <property type="evidence" value="ECO:0007669"/>
    <property type="project" value="UniProtKB-UniRule"/>
</dbReference>
<keyword evidence="7" id="KW-0479">Metal-binding</keyword>
<dbReference type="InterPro" id="IPR043129">
    <property type="entry name" value="ATPase_NBD"/>
</dbReference>
<feature type="binding site" evidence="7">
    <location>
        <begin position="331"/>
        <end position="335"/>
    </location>
    <ligand>
        <name>ATP</name>
        <dbReference type="ChEBI" id="CHEBI:30616"/>
    </ligand>
</feature>
<dbReference type="AlphaFoldDB" id="A0A9D1H614"/>
<dbReference type="InterPro" id="IPR004372">
    <property type="entry name" value="Ac/propionate_kinase"/>
</dbReference>
<feature type="site" description="Transition state stabilizer" evidence="7">
    <location>
        <position position="180"/>
    </location>
</feature>
<comment type="pathway">
    <text evidence="7">Metabolic intermediate biosynthesis; acetyl-CoA biosynthesis; acetyl-CoA from acetate: step 1/2.</text>
</comment>
<keyword evidence="7" id="KW-0460">Magnesium</keyword>
<evidence type="ECO:0000313" key="10">
    <source>
        <dbReference type="Proteomes" id="UP000824160"/>
    </source>
</evidence>
<dbReference type="NCBIfam" id="TIGR00016">
    <property type="entry name" value="ackA"/>
    <property type="match status" value="1"/>
</dbReference>
<evidence type="ECO:0000256" key="4">
    <source>
        <dbReference type="ARBA" id="ARBA00022741"/>
    </source>
</evidence>
<dbReference type="CDD" id="cd24010">
    <property type="entry name" value="ASKHA_NBD_AcK_PK"/>
    <property type="match status" value="1"/>
</dbReference>
<evidence type="ECO:0000313" key="9">
    <source>
        <dbReference type="EMBL" id="HIT93727.1"/>
    </source>
</evidence>
<feature type="binding site" evidence="7">
    <location>
        <begin position="283"/>
        <end position="285"/>
    </location>
    <ligand>
        <name>ATP</name>
        <dbReference type="ChEBI" id="CHEBI:30616"/>
    </ligand>
</feature>
<feature type="binding site" evidence="7">
    <location>
        <position position="385"/>
    </location>
    <ligand>
        <name>Mg(2+)</name>
        <dbReference type="ChEBI" id="CHEBI:18420"/>
    </ligand>
</feature>
<evidence type="ECO:0000256" key="3">
    <source>
        <dbReference type="ARBA" id="ARBA00022679"/>
    </source>
</evidence>
<comment type="cofactor">
    <cofactor evidence="7">
        <name>Mg(2+)</name>
        <dbReference type="ChEBI" id="CHEBI:18420"/>
    </cofactor>
    <cofactor evidence="7">
        <name>Mn(2+)</name>
        <dbReference type="ChEBI" id="CHEBI:29035"/>
    </cofactor>
    <text evidence="7">Mg(2+). Can also accept Mn(2+).</text>
</comment>
<feature type="binding site" evidence="7">
    <location>
        <begin position="208"/>
        <end position="212"/>
    </location>
    <ligand>
        <name>ATP</name>
        <dbReference type="ChEBI" id="CHEBI:30616"/>
    </ligand>
</feature>
<keyword evidence="5 7" id="KW-0418">Kinase</keyword>
<reference evidence="9" key="1">
    <citation type="submission" date="2020-10" db="EMBL/GenBank/DDBJ databases">
        <authorList>
            <person name="Gilroy R."/>
        </authorList>
    </citation>
    <scope>NUCLEOTIDE SEQUENCE</scope>
    <source>
        <strain evidence="9">ChiBcec7-5410</strain>
    </source>
</reference>
<dbReference type="GO" id="GO:0005737">
    <property type="term" value="C:cytoplasm"/>
    <property type="evidence" value="ECO:0007669"/>
    <property type="project" value="UniProtKB-SubCell"/>
</dbReference>
<dbReference type="InterPro" id="IPR000890">
    <property type="entry name" value="Aliphatic_acid_kin_short-chain"/>
</dbReference>
<keyword evidence="2 7" id="KW-0963">Cytoplasm</keyword>
<dbReference type="EC" id="2.7.2.1" evidence="7"/>
<dbReference type="GO" id="GO:0006083">
    <property type="term" value="P:acetate metabolic process"/>
    <property type="evidence" value="ECO:0007669"/>
    <property type="project" value="TreeGrafter"/>
</dbReference>
<dbReference type="PANTHER" id="PTHR21060">
    <property type="entry name" value="ACETATE KINASE"/>
    <property type="match status" value="1"/>
</dbReference>
<protein>
    <recommendedName>
        <fullName evidence="7">Acetate kinase</fullName>
        <ecNumber evidence="7">2.7.2.1</ecNumber>
    </recommendedName>
    <alternativeName>
        <fullName evidence="7">Acetokinase</fullName>
    </alternativeName>
</protein>
<dbReference type="PIRSF" id="PIRSF000722">
    <property type="entry name" value="Acetate_prop_kin"/>
    <property type="match status" value="1"/>
</dbReference>
<dbReference type="PANTHER" id="PTHR21060:SF15">
    <property type="entry name" value="ACETATE KINASE-RELATED"/>
    <property type="match status" value="1"/>
</dbReference>
<dbReference type="GO" id="GO:0006085">
    <property type="term" value="P:acetyl-CoA biosynthetic process"/>
    <property type="evidence" value="ECO:0007669"/>
    <property type="project" value="UniProtKB-UniRule"/>
</dbReference>
<feature type="binding site" evidence="7">
    <location>
        <position position="7"/>
    </location>
    <ligand>
        <name>Mg(2+)</name>
        <dbReference type="ChEBI" id="CHEBI:18420"/>
    </ligand>
</feature>
<dbReference type="Gene3D" id="3.30.420.40">
    <property type="match status" value="2"/>
</dbReference>
<dbReference type="GO" id="GO:0000287">
    <property type="term" value="F:magnesium ion binding"/>
    <property type="evidence" value="ECO:0007669"/>
    <property type="project" value="UniProtKB-UniRule"/>
</dbReference>
<dbReference type="GO" id="GO:0005524">
    <property type="term" value="F:ATP binding"/>
    <property type="evidence" value="ECO:0007669"/>
    <property type="project" value="UniProtKB-KW"/>
</dbReference>
<feature type="binding site" evidence="7">
    <location>
        <position position="90"/>
    </location>
    <ligand>
        <name>substrate</name>
    </ligand>
</feature>
<proteinExistence type="inferred from homology"/>
<evidence type="ECO:0000256" key="2">
    <source>
        <dbReference type="ARBA" id="ARBA00022490"/>
    </source>
</evidence>
<sequence length="402" mass="43378">MKILVINAGSSSLKYQLINMDNDEVIAKGNCERIGIDGRITHKTTAGFSETEDCNFPTHTEAFEKVVEKLTTGEGKVVDSIAEISAVGHRIVQGGDVFSKSVLVTDEVIDQIEKLSPLAPLHNPAHVLALRACRKVVGDKVPMVVVFDTAFHQTMPPEAYMFGLPYEDYEKYSIRKYGFHGTSHRFVSADFAKRIGKPLDQLKMVTCHLGNGSSITAVNCGKSVDTTMGFTPLDGVIMGTRCGAIDASAVLYLMEQTGMNATEMSNYLNKKSGFFGLTGGKSDNRDIEAGIAAGDERCALATNMLCYEIKKQIGAYAAAMGGLDAVVFTGGIGENAIGIRSGACNGLEFLGIKMDEERNTALNHKEGRISADDSKVEVWIVPTNEELLIAMDTQALVENKAL</sequence>
<accession>A0A9D1H614</accession>
<comment type="function">
    <text evidence="7">Catalyzes the formation of acetyl phosphate from acetate and ATP. Can also catalyze the reverse reaction.</text>
</comment>
<reference evidence="9" key="2">
    <citation type="journal article" date="2021" name="PeerJ">
        <title>Extensive microbial diversity within the chicken gut microbiome revealed by metagenomics and culture.</title>
        <authorList>
            <person name="Gilroy R."/>
            <person name="Ravi A."/>
            <person name="Getino M."/>
            <person name="Pursley I."/>
            <person name="Horton D.L."/>
            <person name="Alikhan N.F."/>
            <person name="Baker D."/>
            <person name="Gharbi K."/>
            <person name="Hall N."/>
            <person name="Watson M."/>
            <person name="Adriaenssens E.M."/>
            <person name="Foster-Nyarko E."/>
            <person name="Jarju S."/>
            <person name="Secka A."/>
            <person name="Antonio M."/>
            <person name="Oren A."/>
            <person name="Chaudhuri R.R."/>
            <person name="La Ragione R."/>
            <person name="Hildebrand F."/>
            <person name="Pallen M.J."/>
        </authorList>
    </citation>
    <scope>NUCLEOTIDE SEQUENCE</scope>
    <source>
        <strain evidence="9">ChiBcec7-5410</strain>
    </source>
</reference>
<dbReference type="SUPFAM" id="SSF53067">
    <property type="entry name" value="Actin-like ATPase domain"/>
    <property type="match status" value="2"/>
</dbReference>
<comment type="catalytic activity">
    <reaction evidence="7">
        <text>acetate + ATP = acetyl phosphate + ADP</text>
        <dbReference type="Rhea" id="RHEA:11352"/>
        <dbReference type="ChEBI" id="CHEBI:22191"/>
        <dbReference type="ChEBI" id="CHEBI:30089"/>
        <dbReference type="ChEBI" id="CHEBI:30616"/>
        <dbReference type="ChEBI" id="CHEBI:456216"/>
        <dbReference type="EC" id="2.7.2.1"/>
    </reaction>
</comment>
<evidence type="ECO:0000256" key="8">
    <source>
        <dbReference type="RuleBase" id="RU003835"/>
    </source>
</evidence>
<feature type="active site" description="Proton donor/acceptor" evidence="7">
    <location>
        <position position="148"/>
    </location>
</feature>
<name>A0A9D1H614_9FIRM</name>